<sequence>MPLIRLYILDRRLDGEVLTKAVEGGGRGGHTRQKSTRRREGSDAHPLREEAGHGRKWGGDRRVETLRRPPVSKAKKSLTSERRMVGERRKERIHSLTSLLLSSSTSSNLFPASSRARALNTFSKASKTLATRTFVSSLPVDCVTSLTNNAN</sequence>
<evidence type="ECO:0000313" key="2">
    <source>
        <dbReference type="EMBL" id="KAG2331827.1"/>
    </source>
</evidence>
<protein>
    <submittedName>
        <fullName evidence="2">Uncharacterized protein</fullName>
    </submittedName>
</protein>
<keyword evidence="3" id="KW-1185">Reference proteome</keyword>
<proteinExistence type="predicted"/>
<name>A0A8X8BFE9_BRACI</name>
<dbReference type="OrthoDB" id="10576532at2759"/>
<reference evidence="2 3" key="1">
    <citation type="submission" date="2020-02" db="EMBL/GenBank/DDBJ databases">
        <authorList>
            <person name="Ma Q."/>
            <person name="Huang Y."/>
            <person name="Song X."/>
            <person name="Pei D."/>
        </authorList>
    </citation>
    <scope>NUCLEOTIDE SEQUENCE [LARGE SCALE GENOMIC DNA]</scope>
    <source>
        <strain evidence="2">Sxm20200214</strain>
        <tissue evidence="2">Leaf</tissue>
    </source>
</reference>
<evidence type="ECO:0000256" key="1">
    <source>
        <dbReference type="SAM" id="MobiDB-lite"/>
    </source>
</evidence>
<feature type="compositionally biased region" description="Basic and acidic residues" evidence="1">
    <location>
        <begin position="38"/>
        <end position="67"/>
    </location>
</feature>
<dbReference type="Proteomes" id="UP000886595">
    <property type="component" value="Unassembled WGS sequence"/>
</dbReference>
<dbReference type="AlphaFoldDB" id="A0A8X8BFE9"/>
<feature type="compositionally biased region" description="Basic and acidic residues" evidence="1">
    <location>
        <begin position="78"/>
        <end position="90"/>
    </location>
</feature>
<comment type="caution">
    <text evidence="2">The sequence shown here is derived from an EMBL/GenBank/DDBJ whole genome shotgun (WGS) entry which is preliminary data.</text>
</comment>
<accession>A0A8X8BFE9</accession>
<organism evidence="2 3">
    <name type="scientific">Brassica carinata</name>
    <name type="common">Ethiopian mustard</name>
    <name type="synonym">Abyssinian cabbage</name>
    <dbReference type="NCBI Taxonomy" id="52824"/>
    <lineage>
        <taxon>Eukaryota</taxon>
        <taxon>Viridiplantae</taxon>
        <taxon>Streptophyta</taxon>
        <taxon>Embryophyta</taxon>
        <taxon>Tracheophyta</taxon>
        <taxon>Spermatophyta</taxon>
        <taxon>Magnoliopsida</taxon>
        <taxon>eudicotyledons</taxon>
        <taxon>Gunneridae</taxon>
        <taxon>Pentapetalae</taxon>
        <taxon>rosids</taxon>
        <taxon>malvids</taxon>
        <taxon>Brassicales</taxon>
        <taxon>Brassicaceae</taxon>
        <taxon>Brassiceae</taxon>
        <taxon>Brassica</taxon>
    </lineage>
</organism>
<feature type="region of interest" description="Disordered" evidence="1">
    <location>
        <begin position="21"/>
        <end position="90"/>
    </location>
</feature>
<gene>
    <name evidence="2" type="ORF">Bca52824_003007</name>
</gene>
<evidence type="ECO:0000313" key="3">
    <source>
        <dbReference type="Proteomes" id="UP000886595"/>
    </source>
</evidence>
<dbReference type="EMBL" id="JAAMPC010000001">
    <property type="protein sequence ID" value="KAG2331827.1"/>
    <property type="molecule type" value="Genomic_DNA"/>
</dbReference>